<gene>
    <name evidence="2" type="ORF">E2562_008563</name>
</gene>
<organism evidence="2 3">
    <name type="scientific">Oryza meyeriana var. granulata</name>
    <dbReference type="NCBI Taxonomy" id="110450"/>
    <lineage>
        <taxon>Eukaryota</taxon>
        <taxon>Viridiplantae</taxon>
        <taxon>Streptophyta</taxon>
        <taxon>Embryophyta</taxon>
        <taxon>Tracheophyta</taxon>
        <taxon>Spermatophyta</taxon>
        <taxon>Magnoliopsida</taxon>
        <taxon>Liliopsida</taxon>
        <taxon>Poales</taxon>
        <taxon>Poaceae</taxon>
        <taxon>BOP clade</taxon>
        <taxon>Oryzoideae</taxon>
        <taxon>Oryzeae</taxon>
        <taxon>Oryzinae</taxon>
        <taxon>Oryza</taxon>
        <taxon>Oryza meyeriana</taxon>
    </lineage>
</organism>
<feature type="region of interest" description="Disordered" evidence="1">
    <location>
        <begin position="16"/>
        <end position="59"/>
    </location>
</feature>
<dbReference type="Proteomes" id="UP000479710">
    <property type="component" value="Unassembled WGS sequence"/>
</dbReference>
<accession>A0A6G1C608</accession>
<proteinExistence type="predicted"/>
<dbReference type="AlphaFoldDB" id="A0A6G1C608"/>
<comment type="caution">
    <text evidence="2">The sequence shown here is derived from an EMBL/GenBank/DDBJ whole genome shotgun (WGS) entry which is preliminary data.</text>
</comment>
<evidence type="ECO:0000313" key="3">
    <source>
        <dbReference type="Proteomes" id="UP000479710"/>
    </source>
</evidence>
<sequence length="103" mass="10860">MAAKGWGSVGMAVVGQSSKSSVNLPSRRDGGIIGAPGRFSEWDPQEWTPPVSLPTAPAHPSLRHGLAMPWGVLGRSRSRACMREAEAAAPWARAPSPSFSLLL</sequence>
<evidence type="ECO:0000313" key="2">
    <source>
        <dbReference type="EMBL" id="KAF0895224.1"/>
    </source>
</evidence>
<protein>
    <submittedName>
        <fullName evidence="2">Uncharacterized protein</fullName>
    </submittedName>
</protein>
<name>A0A6G1C608_9ORYZ</name>
<dbReference type="EMBL" id="SPHZ02000010">
    <property type="protein sequence ID" value="KAF0895224.1"/>
    <property type="molecule type" value="Genomic_DNA"/>
</dbReference>
<reference evidence="2 3" key="1">
    <citation type="submission" date="2019-11" db="EMBL/GenBank/DDBJ databases">
        <title>Whole genome sequence of Oryza granulata.</title>
        <authorList>
            <person name="Li W."/>
        </authorList>
    </citation>
    <scope>NUCLEOTIDE SEQUENCE [LARGE SCALE GENOMIC DNA]</scope>
    <source>
        <strain evidence="3">cv. Menghai</strain>
        <tissue evidence="2">Leaf</tissue>
    </source>
</reference>
<evidence type="ECO:0000256" key="1">
    <source>
        <dbReference type="SAM" id="MobiDB-lite"/>
    </source>
</evidence>
<keyword evidence="3" id="KW-1185">Reference proteome</keyword>